<dbReference type="AlphaFoldDB" id="A0A6C0D3K7"/>
<reference evidence="1" key="1">
    <citation type="journal article" date="2020" name="Nature">
        <title>Giant virus diversity and host interactions through global metagenomics.</title>
        <authorList>
            <person name="Schulz F."/>
            <person name="Roux S."/>
            <person name="Paez-Espino D."/>
            <person name="Jungbluth S."/>
            <person name="Walsh D.A."/>
            <person name="Denef V.J."/>
            <person name="McMahon K.D."/>
            <person name="Konstantinidis K.T."/>
            <person name="Eloe-Fadrosh E.A."/>
            <person name="Kyrpides N.C."/>
            <person name="Woyke T."/>
        </authorList>
    </citation>
    <scope>NUCLEOTIDE SEQUENCE</scope>
    <source>
        <strain evidence="1">GVMAG-M-3300023174-107</strain>
    </source>
</reference>
<protein>
    <submittedName>
        <fullName evidence="1">Uncharacterized protein</fullName>
    </submittedName>
</protein>
<sequence>MNFTYKIEPGYNYIFINKMDKSESVLIQVPFNKLVLKKKYMIITKKHGIIFTGIYYCMFGPSDIIGDMLGLGQPCFIDFKPNIENKSLLICDAYDKFYDLKVKTE</sequence>
<organism evidence="1">
    <name type="scientific">viral metagenome</name>
    <dbReference type="NCBI Taxonomy" id="1070528"/>
    <lineage>
        <taxon>unclassified sequences</taxon>
        <taxon>metagenomes</taxon>
        <taxon>organismal metagenomes</taxon>
    </lineage>
</organism>
<dbReference type="EMBL" id="MN739521">
    <property type="protein sequence ID" value="QHT10489.1"/>
    <property type="molecule type" value="Genomic_DNA"/>
</dbReference>
<name>A0A6C0D3K7_9ZZZZ</name>
<proteinExistence type="predicted"/>
<accession>A0A6C0D3K7</accession>
<evidence type="ECO:0000313" key="1">
    <source>
        <dbReference type="EMBL" id="QHT10489.1"/>
    </source>
</evidence>